<evidence type="ECO:0000256" key="4">
    <source>
        <dbReference type="ARBA" id="ARBA00022771"/>
    </source>
</evidence>
<dbReference type="SUPFAM" id="SSF57716">
    <property type="entry name" value="Glucocorticoid receptor-like (DNA-binding domain)"/>
    <property type="match status" value="1"/>
</dbReference>
<keyword evidence="10" id="KW-0539">Nucleus</keyword>
<reference evidence="14" key="2">
    <citation type="submission" date="2020-10" db="UniProtKB">
        <authorList>
            <consortium name="WormBaseParasite"/>
        </authorList>
    </citation>
    <scope>IDENTIFICATION</scope>
</reference>
<keyword evidence="8" id="KW-0804">Transcription</keyword>
<dbReference type="SMART" id="SM00430">
    <property type="entry name" value="HOLI"/>
    <property type="match status" value="1"/>
</dbReference>
<evidence type="ECO:0000256" key="9">
    <source>
        <dbReference type="ARBA" id="ARBA00023170"/>
    </source>
</evidence>
<protein>
    <submittedName>
        <fullName evidence="14">Nuclear receptor domain-containing protein</fullName>
    </submittedName>
</protein>
<dbReference type="PROSITE" id="PS51843">
    <property type="entry name" value="NR_LBD"/>
    <property type="match status" value="1"/>
</dbReference>
<reference evidence="13" key="1">
    <citation type="journal article" date="2013" name="Genetics">
        <title>The draft genome and transcriptome of Panagrellus redivivus are shaped by the harsh demands of a free-living lifestyle.</title>
        <authorList>
            <person name="Srinivasan J."/>
            <person name="Dillman A.R."/>
            <person name="Macchietto M.G."/>
            <person name="Heikkinen L."/>
            <person name="Lakso M."/>
            <person name="Fracchia K.M."/>
            <person name="Antoshechkin I."/>
            <person name="Mortazavi A."/>
            <person name="Wong G."/>
            <person name="Sternberg P.W."/>
        </authorList>
    </citation>
    <scope>NUCLEOTIDE SEQUENCE [LARGE SCALE GENOMIC DNA]</scope>
    <source>
        <strain evidence="13">MT8872</strain>
    </source>
</reference>
<evidence type="ECO:0000256" key="10">
    <source>
        <dbReference type="ARBA" id="ARBA00023242"/>
    </source>
</evidence>
<dbReference type="PRINTS" id="PR00047">
    <property type="entry name" value="STROIDFINGER"/>
</dbReference>
<name>A0A7E4V7Y7_PANRE</name>
<dbReference type="CDD" id="cd06960">
    <property type="entry name" value="NR_DBD_HNF4A"/>
    <property type="match status" value="1"/>
</dbReference>
<dbReference type="InterPro" id="IPR035500">
    <property type="entry name" value="NHR-like_dom_sf"/>
</dbReference>
<dbReference type="InterPro" id="IPR001628">
    <property type="entry name" value="Znf_hrmn_rcpt"/>
</dbReference>
<evidence type="ECO:0000256" key="7">
    <source>
        <dbReference type="ARBA" id="ARBA00023125"/>
    </source>
</evidence>
<dbReference type="Gene3D" id="3.30.50.10">
    <property type="entry name" value="Erythroid Transcription Factor GATA-1, subunit A"/>
    <property type="match status" value="1"/>
</dbReference>
<comment type="similarity">
    <text evidence="2">Belongs to the nuclear hormone receptor family.</text>
</comment>
<dbReference type="PANTHER" id="PTHR47630">
    <property type="entry name" value="NUCLEAR HORMONE RECEPTOR FAMILY-RELATED-RELATED"/>
    <property type="match status" value="1"/>
</dbReference>
<keyword evidence="7" id="KW-0238">DNA-binding</keyword>
<keyword evidence="13" id="KW-1185">Reference proteome</keyword>
<keyword evidence="5" id="KW-0862">Zinc</keyword>
<evidence type="ECO:0000259" key="11">
    <source>
        <dbReference type="PROSITE" id="PS51030"/>
    </source>
</evidence>
<dbReference type="GO" id="GO:0005634">
    <property type="term" value="C:nucleus"/>
    <property type="evidence" value="ECO:0007669"/>
    <property type="project" value="UniProtKB-SubCell"/>
</dbReference>
<evidence type="ECO:0000256" key="5">
    <source>
        <dbReference type="ARBA" id="ARBA00022833"/>
    </source>
</evidence>
<feature type="domain" description="NR LBD" evidence="12">
    <location>
        <begin position="193"/>
        <end position="439"/>
    </location>
</feature>
<evidence type="ECO:0000256" key="2">
    <source>
        <dbReference type="ARBA" id="ARBA00005993"/>
    </source>
</evidence>
<dbReference type="GO" id="GO:0003700">
    <property type="term" value="F:DNA-binding transcription factor activity"/>
    <property type="evidence" value="ECO:0007669"/>
    <property type="project" value="InterPro"/>
</dbReference>
<keyword evidence="3" id="KW-0479">Metal-binding</keyword>
<dbReference type="Proteomes" id="UP000492821">
    <property type="component" value="Unassembled WGS sequence"/>
</dbReference>
<keyword evidence="6" id="KW-0805">Transcription regulation</keyword>
<dbReference type="PROSITE" id="PS51030">
    <property type="entry name" value="NUCLEAR_REC_DBD_2"/>
    <property type="match status" value="1"/>
</dbReference>
<keyword evidence="9" id="KW-0675">Receptor</keyword>
<dbReference type="PANTHER" id="PTHR47630:SF4">
    <property type="entry name" value="NUCLEAR HORMONE RECEPTOR FAMILY MEMBER NHR-62"/>
    <property type="match status" value="1"/>
</dbReference>
<evidence type="ECO:0000313" key="13">
    <source>
        <dbReference type="Proteomes" id="UP000492821"/>
    </source>
</evidence>
<proteinExistence type="inferred from homology"/>
<dbReference type="AlphaFoldDB" id="A0A7E4V7Y7"/>
<dbReference type="InterPro" id="IPR049636">
    <property type="entry name" value="HNF4-like_DBD"/>
</dbReference>
<evidence type="ECO:0000259" key="12">
    <source>
        <dbReference type="PROSITE" id="PS51843"/>
    </source>
</evidence>
<dbReference type="InterPro" id="IPR000536">
    <property type="entry name" value="Nucl_hrmn_rcpt_lig-bd"/>
</dbReference>
<sequence length="439" mass="50099">MHTVLMDIKIQCAVCQDKVATGRHYGVFSCFGCKSFWRRSIWHNRRYKCKFGGNCPMRRICRNICRACRLQRCYNVGMLPCAVKAERRSLNKKLSKLNITSTNSVKERSPSIVSAKTETSSTDVSPDVLTPVYPKQFLAESPVWYSLINEGLLSESENISTLFEDVCNRVDTQPTVITHSRQNTSVISTSEDAVPPSLYKVVPFSDAFYHPELVGRRSKLELSGLRTASVQDADDCLMRCFLLYADWLNQLPEFMQLSREDQLTLARQRFYVFYWWITAIWTIRAKCNGICYSNGSFLKNKHSTTDSKNAAYLHFNRFIQPLTQLQCSKFELCAVFLMALLNQTNVLNVSPETDKLCTSTCDKLRKAVFVHAYSNSIKNISSPLFGGDQEVFQDLFFKAMARSCKLSQIAGVLLELVEYAFGNSGLCEIYVVNWECFNQ</sequence>
<accession>A0A7E4V7Y7</accession>
<evidence type="ECO:0000256" key="1">
    <source>
        <dbReference type="ARBA" id="ARBA00004123"/>
    </source>
</evidence>
<dbReference type="InterPro" id="IPR013088">
    <property type="entry name" value="Znf_NHR/GATA"/>
</dbReference>
<dbReference type="Gene3D" id="1.10.565.10">
    <property type="entry name" value="Retinoid X Receptor"/>
    <property type="match status" value="1"/>
</dbReference>
<feature type="domain" description="Nuclear receptor" evidence="11">
    <location>
        <begin position="9"/>
        <end position="85"/>
    </location>
</feature>
<evidence type="ECO:0000313" key="14">
    <source>
        <dbReference type="WBParaSite" id="Pan_g17725.t1"/>
    </source>
</evidence>
<organism evidence="13 14">
    <name type="scientific">Panagrellus redivivus</name>
    <name type="common">Microworm</name>
    <dbReference type="NCBI Taxonomy" id="6233"/>
    <lineage>
        <taxon>Eukaryota</taxon>
        <taxon>Metazoa</taxon>
        <taxon>Ecdysozoa</taxon>
        <taxon>Nematoda</taxon>
        <taxon>Chromadorea</taxon>
        <taxon>Rhabditida</taxon>
        <taxon>Tylenchina</taxon>
        <taxon>Panagrolaimomorpha</taxon>
        <taxon>Panagrolaimoidea</taxon>
        <taxon>Panagrolaimidae</taxon>
        <taxon>Panagrellus</taxon>
    </lineage>
</organism>
<evidence type="ECO:0000256" key="6">
    <source>
        <dbReference type="ARBA" id="ARBA00023015"/>
    </source>
</evidence>
<dbReference type="SUPFAM" id="SSF48508">
    <property type="entry name" value="Nuclear receptor ligand-binding domain"/>
    <property type="match status" value="1"/>
</dbReference>
<keyword evidence="4" id="KW-0863">Zinc-finger</keyword>
<comment type="subcellular location">
    <subcellularLocation>
        <location evidence="1">Nucleus</location>
    </subcellularLocation>
</comment>
<evidence type="ECO:0000256" key="8">
    <source>
        <dbReference type="ARBA" id="ARBA00023163"/>
    </source>
</evidence>
<dbReference type="SMART" id="SM00399">
    <property type="entry name" value="ZnF_C4"/>
    <property type="match status" value="1"/>
</dbReference>
<dbReference type="FunFam" id="3.30.50.10:FF:000030">
    <property type="entry name" value="Nuclear Hormone Receptor family"/>
    <property type="match status" value="1"/>
</dbReference>
<dbReference type="InterPro" id="IPR052499">
    <property type="entry name" value="C.elegans_NHRs"/>
</dbReference>
<dbReference type="Pfam" id="PF00104">
    <property type="entry name" value="Hormone_recep"/>
    <property type="match status" value="1"/>
</dbReference>
<dbReference type="GO" id="GO:0000978">
    <property type="term" value="F:RNA polymerase II cis-regulatory region sequence-specific DNA binding"/>
    <property type="evidence" value="ECO:0007669"/>
    <property type="project" value="InterPro"/>
</dbReference>
<dbReference type="WBParaSite" id="Pan_g17725.t1">
    <property type="protein sequence ID" value="Pan_g17725.t1"/>
    <property type="gene ID" value="Pan_g17725"/>
</dbReference>
<dbReference type="GO" id="GO:0008270">
    <property type="term" value="F:zinc ion binding"/>
    <property type="evidence" value="ECO:0007669"/>
    <property type="project" value="UniProtKB-KW"/>
</dbReference>
<evidence type="ECO:0000256" key="3">
    <source>
        <dbReference type="ARBA" id="ARBA00022723"/>
    </source>
</evidence>
<dbReference type="Pfam" id="PF00105">
    <property type="entry name" value="zf-C4"/>
    <property type="match status" value="1"/>
</dbReference>